<gene>
    <name evidence="2" type="ORF">DFH94DRAFT_777235</name>
</gene>
<proteinExistence type="predicted"/>
<evidence type="ECO:0000313" key="3">
    <source>
        <dbReference type="Proteomes" id="UP000759537"/>
    </source>
</evidence>
<reference evidence="2" key="1">
    <citation type="submission" date="2019-10" db="EMBL/GenBank/DDBJ databases">
        <authorList>
            <consortium name="DOE Joint Genome Institute"/>
            <person name="Kuo A."/>
            <person name="Miyauchi S."/>
            <person name="Kiss E."/>
            <person name="Drula E."/>
            <person name="Kohler A."/>
            <person name="Sanchez-Garcia M."/>
            <person name="Andreopoulos B."/>
            <person name="Barry K.W."/>
            <person name="Bonito G."/>
            <person name="Buee M."/>
            <person name="Carver A."/>
            <person name="Chen C."/>
            <person name="Cichocki N."/>
            <person name="Clum A."/>
            <person name="Culley D."/>
            <person name="Crous P.W."/>
            <person name="Fauchery L."/>
            <person name="Girlanda M."/>
            <person name="Hayes R."/>
            <person name="Keri Z."/>
            <person name="LaButti K."/>
            <person name="Lipzen A."/>
            <person name="Lombard V."/>
            <person name="Magnuson J."/>
            <person name="Maillard F."/>
            <person name="Morin E."/>
            <person name="Murat C."/>
            <person name="Nolan M."/>
            <person name="Ohm R."/>
            <person name="Pangilinan J."/>
            <person name="Pereira M."/>
            <person name="Perotto S."/>
            <person name="Peter M."/>
            <person name="Riley R."/>
            <person name="Sitrit Y."/>
            <person name="Stielow B."/>
            <person name="Szollosi G."/>
            <person name="Zifcakova L."/>
            <person name="Stursova M."/>
            <person name="Spatafora J.W."/>
            <person name="Tedersoo L."/>
            <person name="Vaario L.-M."/>
            <person name="Yamada A."/>
            <person name="Yan M."/>
            <person name="Wang P."/>
            <person name="Xu J."/>
            <person name="Bruns T."/>
            <person name="Baldrian P."/>
            <person name="Vilgalys R."/>
            <person name="Henrissat B."/>
            <person name="Grigoriev I.V."/>
            <person name="Hibbett D."/>
            <person name="Nagy L.G."/>
            <person name="Martin F.M."/>
        </authorList>
    </citation>
    <scope>NUCLEOTIDE SEQUENCE</scope>
    <source>
        <strain evidence="2">Prilba</strain>
    </source>
</reference>
<dbReference type="Proteomes" id="UP000759537">
    <property type="component" value="Unassembled WGS sequence"/>
</dbReference>
<reference evidence="2" key="2">
    <citation type="journal article" date="2020" name="Nat. Commun.">
        <title>Large-scale genome sequencing of mycorrhizal fungi provides insights into the early evolution of symbiotic traits.</title>
        <authorList>
            <person name="Miyauchi S."/>
            <person name="Kiss E."/>
            <person name="Kuo A."/>
            <person name="Drula E."/>
            <person name="Kohler A."/>
            <person name="Sanchez-Garcia M."/>
            <person name="Morin E."/>
            <person name="Andreopoulos B."/>
            <person name="Barry K.W."/>
            <person name="Bonito G."/>
            <person name="Buee M."/>
            <person name="Carver A."/>
            <person name="Chen C."/>
            <person name="Cichocki N."/>
            <person name="Clum A."/>
            <person name="Culley D."/>
            <person name="Crous P.W."/>
            <person name="Fauchery L."/>
            <person name="Girlanda M."/>
            <person name="Hayes R.D."/>
            <person name="Keri Z."/>
            <person name="LaButti K."/>
            <person name="Lipzen A."/>
            <person name="Lombard V."/>
            <person name="Magnuson J."/>
            <person name="Maillard F."/>
            <person name="Murat C."/>
            <person name="Nolan M."/>
            <person name="Ohm R.A."/>
            <person name="Pangilinan J."/>
            <person name="Pereira M.F."/>
            <person name="Perotto S."/>
            <person name="Peter M."/>
            <person name="Pfister S."/>
            <person name="Riley R."/>
            <person name="Sitrit Y."/>
            <person name="Stielow J.B."/>
            <person name="Szollosi G."/>
            <person name="Zifcakova L."/>
            <person name="Stursova M."/>
            <person name="Spatafora J.W."/>
            <person name="Tedersoo L."/>
            <person name="Vaario L.M."/>
            <person name="Yamada A."/>
            <person name="Yan M."/>
            <person name="Wang P."/>
            <person name="Xu J."/>
            <person name="Bruns T."/>
            <person name="Baldrian P."/>
            <person name="Vilgalys R."/>
            <person name="Dunand C."/>
            <person name="Henrissat B."/>
            <person name="Grigoriev I.V."/>
            <person name="Hibbett D."/>
            <person name="Nagy L.G."/>
            <person name="Martin F.M."/>
        </authorList>
    </citation>
    <scope>NUCLEOTIDE SEQUENCE</scope>
    <source>
        <strain evidence="2">Prilba</strain>
    </source>
</reference>
<protein>
    <submittedName>
        <fullName evidence="2">Uncharacterized protein</fullName>
    </submittedName>
</protein>
<sequence>MMTSLPLLFPSPLVGDHALVPGAPTPRSLRVATPLSRTRLVRGWWCLWPRRRCRRRAQHRPRPSSSLGVATSHGRPNSPRSPPPNPAGHIRPSIHLSLLARSLALRSNNDLETPRLPVPLLSGMPAWSRMAWCLSVALAPLALQSRGPFPFGSSQVTMRPVRRAPAAPRILRGRDSLGRTRLVRGPAVPLAGASLYSPPLPHCRVALAWRRLSRWSPLSAPSVEFRITTLV</sequence>
<dbReference type="AlphaFoldDB" id="A0A9P5JY03"/>
<evidence type="ECO:0000256" key="1">
    <source>
        <dbReference type="SAM" id="MobiDB-lite"/>
    </source>
</evidence>
<feature type="non-terminal residue" evidence="2">
    <location>
        <position position="231"/>
    </location>
</feature>
<comment type="caution">
    <text evidence="2">The sequence shown here is derived from an EMBL/GenBank/DDBJ whole genome shotgun (WGS) entry which is preliminary data.</text>
</comment>
<accession>A0A9P5JY03</accession>
<name>A0A9P5JY03_9AGAM</name>
<keyword evidence="3" id="KW-1185">Reference proteome</keyword>
<evidence type="ECO:0000313" key="2">
    <source>
        <dbReference type="EMBL" id="KAF8468125.1"/>
    </source>
</evidence>
<dbReference type="EMBL" id="WHVB01000033">
    <property type="protein sequence ID" value="KAF8468125.1"/>
    <property type="molecule type" value="Genomic_DNA"/>
</dbReference>
<organism evidence="2 3">
    <name type="scientific">Russula ochroleuca</name>
    <dbReference type="NCBI Taxonomy" id="152965"/>
    <lineage>
        <taxon>Eukaryota</taxon>
        <taxon>Fungi</taxon>
        <taxon>Dikarya</taxon>
        <taxon>Basidiomycota</taxon>
        <taxon>Agaricomycotina</taxon>
        <taxon>Agaricomycetes</taxon>
        <taxon>Russulales</taxon>
        <taxon>Russulaceae</taxon>
        <taxon>Russula</taxon>
    </lineage>
</organism>
<feature type="region of interest" description="Disordered" evidence="1">
    <location>
        <begin position="57"/>
        <end position="91"/>
    </location>
</feature>